<name>A0AAE3VCN9_9BACT</name>
<gene>
    <name evidence="1" type="ORF">J3R75_000185</name>
</gene>
<evidence type="ECO:0000313" key="1">
    <source>
        <dbReference type="EMBL" id="MDQ0288078.1"/>
    </source>
</evidence>
<dbReference type="EMBL" id="JAUSVL010000001">
    <property type="protein sequence ID" value="MDQ0288078.1"/>
    <property type="molecule type" value="Genomic_DNA"/>
</dbReference>
<sequence length="119" mass="12405">MKTLEELKSERESARLAMALRLGPPRLTVKVGMGDIGLATGARETLKAFSAALAAAGVQDVAVLACGCCCAPESQAPTVTIEEPGKAAVTYAKVGVELARQIVEEHIMQGRQLSAALLK</sequence>
<organism evidence="1 2">
    <name type="scientific">Oligosphaera ethanolica</name>
    <dbReference type="NCBI Taxonomy" id="760260"/>
    <lineage>
        <taxon>Bacteria</taxon>
        <taxon>Pseudomonadati</taxon>
        <taxon>Lentisphaerota</taxon>
        <taxon>Oligosphaeria</taxon>
        <taxon>Oligosphaerales</taxon>
        <taxon>Oligosphaeraceae</taxon>
        <taxon>Oligosphaera</taxon>
    </lineage>
</organism>
<comment type="caution">
    <text evidence="1">The sequence shown here is derived from an EMBL/GenBank/DDBJ whole genome shotgun (WGS) entry which is preliminary data.</text>
</comment>
<dbReference type="Proteomes" id="UP001238163">
    <property type="component" value="Unassembled WGS sequence"/>
</dbReference>
<accession>A0AAE3VCN9</accession>
<evidence type="ECO:0000313" key="2">
    <source>
        <dbReference type="Proteomes" id="UP001238163"/>
    </source>
</evidence>
<dbReference type="SUPFAM" id="SSF52833">
    <property type="entry name" value="Thioredoxin-like"/>
    <property type="match status" value="1"/>
</dbReference>
<dbReference type="AlphaFoldDB" id="A0AAE3VCN9"/>
<keyword evidence="2" id="KW-1185">Reference proteome</keyword>
<reference evidence="1" key="1">
    <citation type="submission" date="2023-07" db="EMBL/GenBank/DDBJ databases">
        <title>Genomic Encyclopedia of Type Strains, Phase IV (KMG-IV): sequencing the most valuable type-strain genomes for metagenomic binning, comparative biology and taxonomic classification.</title>
        <authorList>
            <person name="Goeker M."/>
        </authorList>
    </citation>
    <scope>NUCLEOTIDE SEQUENCE</scope>
    <source>
        <strain evidence="1">DSM 24202</strain>
    </source>
</reference>
<proteinExistence type="predicted"/>
<protein>
    <submittedName>
        <fullName evidence="1">(2Fe-2S) ferredoxin</fullName>
    </submittedName>
</protein>
<dbReference type="RefSeq" id="WP_307259242.1">
    <property type="nucleotide sequence ID" value="NZ_JAUSVL010000001.1"/>
</dbReference>
<dbReference type="Gene3D" id="3.40.30.10">
    <property type="entry name" value="Glutaredoxin"/>
    <property type="match status" value="1"/>
</dbReference>
<dbReference type="InterPro" id="IPR036249">
    <property type="entry name" value="Thioredoxin-like_sf"/>
</dbReference>